<accession>A0ABV8HAA5</accession>
<organism evidence="1 2">
    <name type="scientific">Zunongwangia endophytica</name>
    <dbReference type="NCBI Taxonomy" id="1808945"/>
    <lineage>
        <taxon>Bacteria</taxon>
        <taxon>Pseudomonadati</taxon>
        <taxon>Bacteroidota</taxon>
        <taxon>Flavobacteriia</taxon>
        <taxon>Flavobacteriales</taxon>
        <taxon>Flavobacteriaceae</taxon>
        <taxon>Zunongwangia</taxon>
    </lineage>
</organism>
<proteinExistence type="predicted"/>
<comment type="caution">
    <text evidence="1">The sequence shown here is derived from an EMBL/GenBank/DDBJ whole genome shotgun (WGS) entry which is preliminary data.</text>
</comment>
<name>A0ABV8HAA5_9FLAO</name>
<dbReference type="RefSeq" id="WP_290234712.1">
    <property type="nucleotide sequence ID" value="NZ_JAUFPZ010000002.1"/>
</dbReference>
<dbReference type="Proteomes" id="UP001595793">
    <property type="component" value="Unassembled WGS sequence"/>
</dbReference>
<gene>
    <name evidence="1" type="ORF">ACFOS1_07320</name>
</gene>
<evidence type="ECO:0008006" key="3">
    <source>
        <dbReference type="Google" id="ProtNLM"/>
    </source>
</evidence>
<reference evidence="2" key="1">
    <citation type="journal article" date="2019" name="Int. J. Syst. Evol. Microbiol.">
        <title>The Global Catalogue of Microorganisms (GCM) 10K type strain sequencing project: providing services to taxonomists for standard genome sequencing and annotation.</title>
        <authorList>
            <consortium name="The Broad Institute Genomics Platform"/>
            <consortium name="The Broad Institute Genome Sequencing Center for Infectious Disease"/>
            <person name="Wu L."/>
            <person name="Ma J."/>
        </authorList>
    </citation>
    <scope>NUCLEOTIDE SEQUENCE [LARGE SCALE GENOMIC DNA]</scope>
    <source>
        <strain evidence="2">CECT 9128</strain>
    </source>
</reference>
<sequence>MSENCDPIKLENIEFCATDEIISGISDLEVYGAAISDFKVIAAPPKLDVATNFEEAGAIAETHTFKESRGFHKIQIQADSGSVENTQLGEKSNLGVQNSLTGAMRNNKKTKGYLRYYKNTPMIFIVREKTGNLVQIGSQNCPAYIVEFTGNTGAAPGDAKNIQVIIRDAQPYFAPDYEGTITQFPAPAPEPDV</sequence>
<keyword evidence="2" id="KW-1185">Reference proteome</keyword>
<dbReference type="EMBL" id="JBHSAS010000006">
    <property type="protein sequence ID" value="MFC4027209.1"/>
    <property type="molecule type" value="Genomic_DNA"/>
</dbReference>
<evidence type="ECO:0000313" key="2">
    <source>
        <dbReference type="Proteomes" id="UP001595793"/>
    </source>
</evidence>
<protein>
    <recommendedName>
        <fullName evidence="3">Phage tail protein</fullName>
    </recommendedName>
</protein>
<evidence type="ECO:0000313" key="1">
    <source>
        <dbReference type="EMBL" id="MFC4027209.1"/>
    </source>
</evidence>